<feature type="compositionally biased region" description="Polar residues" evidence="8">
    <location>
        <begin position="45"/>
        <end position="57"/>
    </location>
</feature>
<comment type="subcellular location">
    <subcellularLocation>
        <location evidence="1">Endomembrane system</location>
        <topology evidence="1">Multi-pass membrane protein</topology>
    </subcellularLocation>
</comment>
<feature type="region of interest" description="Disordered" evidence="8">
    <location>
        <begin position="539"/>
        <end position="558"/>
    </location>
</feature>
<feature type="transmembrane region" description="Helical" evidence="9">
    <location>
        <begin position="582"/>
        <end position="604"/>
    </location>
</feature>
<accession>A0A395SFP8</accession>
<keyword evidence="12" id="KW-1185">Reference proteome</keyword>
<dbReference type="InterPro" id="IPR004713">
    <property type="entry name" value="CaH_exchang"/>
</dbReference>
<dbReference type="Proteomes" id="UP000266152">
    <property type="component" value="Unassembled WGS sequence"/>
</dbReference>
<dbReference type="GO" id="GO:0015369">
    <property type="term" value="F:calcium:proton antiporter activity"/>
    <property type="evidence" value="ECO:0007669"/>
    <property type="project" value="TreeGrafter"/>
</dbReference>
<feature type="region of interest" description="Disordered" evidence="8">
    <location>
        <begin position="34"/>
        <end position="82"/>
    </location>
</feature>
<keyword evidence="7 9" id="KW-0472">Membrane</keyword>
<evidence type="ECO:0000256" key="8">
    <source>
        <dbReference type="SAM" id="MobiDB-lite"/>
    </source>
</evidence>
<dbReference type="STRING" id="5514.A0A395SFP8"/>
<feature type="domain" description="Sodium/calcium exchanger membrane region" evidence="10">
    <location>
        <begin position="581"/>
        <end position="732"/>
    </location>
</feature>
<dbReference type="GO" id="GO:0012505">
    <property type="term" value="C:endomembrane system"/>
    <property type="evidence" value="ECO:0007669"/>
    <property type="project" value="UniProtKB-SubCell"/>
</dbReference>
<feature type="region of interest" description="Disordered" evidence="8">
    <location>
        <begin position="493"/>
        <end position="528"/>
    </location>
</feature>
<evidence type="ECO:0000256" key="3">
    <source>
        <dbReference type="ARBA" id="ARBA00022448"/>
    </source>
</evidence>
<evidence type="ECO:0000256" key="5">
    <source>
        <dbReference type="ARBA" id="ARBA00022989"/>
    </source>
</evidence>
<evidence type="ECO:0000256" key="4">
    <source>
        <dbReference type="ARBA" id="ARBA00022692"/>
    </source>
</evidence>
<dbReference type="Pfam" id="PF01699">
    <property type="entry name" value="Na_Ca_ex"/>
    <property type="match status" value="2"/>
</dbReference>
<comment type="similarity">
    <text evidence="2">Belongs to the Ca(2+):cation antiporter (CaCA) (TC 2.A.19) family.</text>
</comment>
<name>A0A395SFP8_FUSSP</name>
<organism evidence="11 12">
    <name type="scientific">Fusarium sporotrichioides</name>
    <dbReference type="NCBI Taxonomy" id="5514"/>
    <lineage>
        <taxon>Eukaryota</taxon>
        <taxon>Fungi</taxon>
        <taxon>Dikarya</taxon>
        <taxon>Ascomycota</taxon>
        <taxon>Pezizomycotina</taxon>
        <taxon>Sordariomycetes</taxon>
        <taxon>Hypocreomycetidae</taxon>
        <taxon>Hypocreales</taxon>
        <taxon>Nectriaceae</taxon>
        <taxon>Fusarium</taxon>
    </lineage>
</organism>
<dbReference type="PANTHER" id="PTHR31503">
    <property type="entry name" value="VACUOLAR CALCIUM ION TRANSPORTER"/>
    <property type="match status" value="1"/>
</dbReference>
<feature type="compositionally biased region" description="Basic residues" evidence="8">
    <location>
        <begin position="35"/>
        <end position="44"/>
    </location>
</feature>
<feature type="transmembrane region" description="Helical" evidence="9">
    <location>
        <begin position="293"/>
        <end position="315"/>
    </location>
</feature>
<feature type="transmembrane region" description="Helical" evidence="9">
    <location>
        <begin position="389"/>
        <end position="410"/>
    </location>
</feature>
<evidence type="ECO:0000256" key="2">
    <source>
        <dbReference type="ARBA" id="ARBA00008170"/>
    </source>
</evidence>
<feature type="transmembrane region" description="Helical" evidence="9">
    <location>
        <begin position="258"/>
        <end position="281"/>
    </location>
</feature>
<gene>
    <name evidence="11" type="ORF">FSPOR_3614</name>
</gene>
<dbReference type="GO" id="GO:0005774">
    <property type="term" value="C:vacuolar membrane"/>
    <property type="evidence" value="ECO:0007669"/>
    <property type="project" value="UniProtKB-ARBA"/>
</dbReference>
<keyword evidence="3" id="KW-0813">Transport</keyword>
<feature type="transmembrane region" description="Helical" evidence="9">
    <location>
        <begin position="616"/>
        <end position="639"/>
    </location>
</feature>
<reference evidence="11 12" key="1">
    <citation type="journal article" date="2018" name="PLoS Pathog.">
        <title>Evolution of structural diversity of trichothecenes, a family of toxins produced by plant pathogenic and entomopathogenic fungi.</title>
        <authorList>
            <person name="Proctor R.H."/>
            <person name="McCormick S.P."/>
            <person name="Kim H.S."/>
            <person name="Cardoza R.E."/>
            <person name="Stanley A.M."/>
            <person name="Lindo L."/>
            <person name="Kelly A."/>
            <person name="Brown D.W."/>
            <person name="Lee T."/>
            <person name="Vaughan M.M."/>
            <person name="Alexander N.J."/>
            <person name="Busman M."/>
            <person name="Gutierrez S."/>
        </authorList>
    </citation>
    <scope>NUCLEOTIDE SEQUENCE [LARGE SCALE GENOMIC DNA]</scope>
    <source>
        <strain evidence="11 12">NRRL 3299</strain>
    </source>
</reference>
<evidence type="ECO:0000256" key="9">
    <source>
        <dbReference type="SAM" id="Phobius"/>
    </source>
</evidence>
<comment type="caution">
    <text evidence="11">The sequence shown here is derived from an EMBL/GenBank/DDBJ whole genome shotgun (WGS) entry which is preliminary data.</text>
</comment>
<dbReference type="GO" id="GO:0006874">
    <property type="term" value="P:intracellular calcium ion homeostasis"/>
    <property type="evidence" value="ECO:0007669"/>
    <property type="project" value="TreeGrafter"/>
</dbReference>
<feature type="domain" description="Sodium/calcium exchanger membrane region" evidence="10">
    <location>
        <begin position="293"/>
        <end position="466"/>
    </location>
</feature>
<feature type="transmembrane region" description="Helical" evidence="9">
    <location>
        <begin position="355"/>
        <end position="377"/>
    </location>
</feature>
<dbReference type="EMBL" id="PXOF01000048">
    <property type="protein sequence ID" value="RGP70927.1"/>
    <property type="molecule type" value="Genomic_DNA"/>
</dbReference>
<dbReference type="Gene3D" id="1.20.1420.30">
    <property type="entry name" value="NCX, central ion-binding region"/>
    <property type="match status" value="2"/>
</dbReference>
<dbReference type="AlphaFoldDB" id="A0A395SFP8"/>
<evidence type="ECO:0000313" key="12">
    <source>
        <dbReference type="Proteomes" id="UP000266152"/>
    </source>
</evidence>
<feature type="transmembrane region" description="Helical" evidence="9">
    <location>
        <begin position="651"/>
        <end position="674"/>
    </location>
</feature>
<feature type="transmembrane region" description="Helical" evidence="9">
    <location>
        <begin position="681"/>
        <end position="702"/>
    </location>
</feature>
<dbReference type="InterPro" id="IPR044880">
    <property type="entry name" value="NCX_ion-bd_dom_sf"/>
</dbReference>
<protein>
    <submittedName>
        <fullName evidence="11">Ynl321w vnx1 calcium h+ antiporter localized to the endoplasmic reticulum membrane</fullName>
    </submittedName>
</protein>
<evidence type="ECO:0000313" key="11">
    <source>
        <dbReference type="EMBL" id="RGP70927.1"/>
    </source>
</evidence>
<evidence type="ECO:0000256" key="6">
    <source>
        <dbReference type="ARBA" id="ARBA00023065"/>
    </source>
</evidence>
<dbReference type="InterPro" id="IPR004837">
    <property type="entry name" value="NaCa_Exmemb"/>
</dbReference>
<sequence>MPRYVPPPAIQICQLPSEVDNCEIENGNLTLLSQPRRRATRRKSTPSNFAPLSTQYNHRGLRRTKSTGASDRVADDSLSDEDQDEIIAKEDRQQTINRTHPFGIRVWNLPLYHQGDPGADGAGILIPDHVVNNWTHLFNMLWTLMFGWWLKPAESSKPVVQRQWSAERILFSLALHVILLPAFLIVAALCWCLVLPLPMAQMLVRLSRNLRSSTLDLSFKHDSSPILSTTETQSMVLLYNHAFIDVDSWKYSFGGVNILLINLMAIATLTGFDWLILMRCLHLHSLSLSPSMLFFGSLLGIIPLAYAIGQAVASISTQSSMGISAAVNAMFSTVFEVIFYCVALKQGKSKLVEGCIIGSILAGVLFLPGLSMCFGALKRKTQRFNSKSAGVTSTMLLFAMVGVFSPKLFYAVYGTYVIRYSPGCRTCSVSQQLDLHEPLYTEMLRPFSYLCAFLLLLAYIIGLWFTLCTHSSVVWSEGEERCHNGSQIHRETIRPQRRIAADSQRTPKRPSYSRENHRTSSWEGMGPTSCDVIPEVPELDRQTDQPLPEDTAPATPSRNVEQIPVNEESLRHVPNWSRGNSLLILLTATVFYCLLAVILIDAVDTILQEFYVEERFLGLTIFALIPNATEVWNAILFAVNGNIALSVEIGSAYTLQVCLLQIPALVFFSAVFLFHKPQQEGHVFSMVLPQWDMFVVIFSVFLHGYMQNEGRSKYFKGTILLLSYMVIMVGFFLSGERD</sequence>
<feature type="transmembrane region" description="Helical" evidence="9">
    <location>
        <begin position="714"/>
        <end position="733"/>
    </location>
</feature>
<feature type="transmembrane region" description="Helical" evidence="9">
    <location>
        <begin position="447"/>
        <end position="467"/>
    </location>
</feature>
<evidence type="ECO:0000256" key="1">
    <source>
        <dbReference type="ARBA" id="ARBA00004127"/>
    </source>
</evidence>
<keyword evidence="5 9" id="KW-1133">Transmembrane helix</keyword>
<dbReference type="PANTHER" id="PTHR31503:SF10">
    <property type="entry name" value="VNX1 PROTEIN"/>
    <property type="match status" value="1"/>
</dbReference>
<feature type="transmembrane region" description="Helical" evidence="9">
    <location>
        <begin position="170"/>
        <end position="197"/>
    </location>
</feature>
<keyword evidence="6" id="KW-0406">Ion transport</keyword>
<evidence type="ECO:0000259" key="10">
    <source>
        <dbReference type="Pfam" id="PF01699"/>
    </source>
</evidence>
<proteinExistence type="inferred from homology"/>
<keyword evidence="4 9" id="KW-0812">Transmembrane</keyword>
<evidence type="ECO:0000256" key="7">
    <source>
        <dbReference type="ARBA" id="ARBA00023136"/>
    </source>
</evidence>
<feature type="transmembrane region" description="Helical" evidence="9">
    <location>
        <begin position="321"/>
        <end position="343"/>
    </location>
</feature>